<keyword evidence="2" id="KW-1133">Transmembrane helix</keyword>
<dbReference type="AlphaFoldDB" id="A0A4C1SZU1"/>
<dbReference type="Proteomes" id="UP000299102">
    <property type="component" value="Unassembled WGS sequence"/>
</dbReference>
<feature type="region of interest" description="Disordered" evidence="1">
    <location>
        <begin position="1"/>
        <end position="21"/>
    </location>
</feature>
<name>A0A4C1SZU1_EUMVA</name>
<evidence type="ECO:0000313" key="3">
    <source>
        <dbReference type="EMBL" id="GBP06531.1"/>
    </source>
</evidence>
<comment type="caution">
    <text evidence="3">The sequence shown here is derived from an EMBL/GenBank/DDBJ whole genome shotgun (WGS) entry which is preliminary data.</text>
</comment>
<keyword evidence="2" id="KW-0812">Transmembrane</keyword>
<evidence type="ECO:0000256" key="2">
    <source>
        <dbReference type="SAM" id="Phobius"/>
    </source>
</evidence>
<proteinExistence type="predicted"/>
<accession>A0A4C1SZU1</accession>
<keyword evidence="2" id="KW-0472">Membrane</keyword>
<organism evidence="3 4">
    <name type="scientific">Eumeta variegata</name>
    <name type="common">Bagworm moth</name>
    <name type="synonym">Eumeta japonica</name>
    <dbReference type="NCBI Taxonomy" id="151549"/>
    <lineage>
        <taxon>Eukaryota</taxon>
        <taxon>Metazoa</taxon>
        <taxon>Ecdysozoa</taxon>
        <taxon>Arthropoda</taxon>
        <taxon>Hexapoda</taxon>
        <taxon>Insecta</taxon>
        <taxon>Pterygota</taxon>
        <taxon>Neoptera</taxon>
        <taxon>Endopterygota</taxon>
        <taxon>Lepidoptera</taxon>
        <taxon>Glossata</taxon>
        <taxon>Ditrysia</taxon>
        <taxon>Tineoidea</taxon>
        <taxon>Psychidae</taxon>
        <taxon>Oiketicinae</taxon>
        <taxon>Eumeta</taxon>
    </lineage>
</organism>
<evidence type="ECO:0000256" key="1">
    <source>
        <dbReference type="SAM" id="MobiDB-lite"/>
    </source>
</evidence>
<dbReference type="EMBL" id="BGZK01000022">
    <property type="protein sequence ID" value="GBP06531.1"/>
    <property type="molecule type" value="Genomic_DNA"/>
</dbReference>
<feature type="compositionally biased region" description="Polar residues" evidence="1">
    <location>
        <begin position="1"/>
        <end position="10"/>
    </location>
</feature>
<keyword evidence="4" id="KW-1185">Reference proteome</keyword>
<reference evidence="3 4" key="1">
    <citation type="journal article" date="2019" name="Commun. Biol.">
        <title>The bagworm genome reveals a unique fibroin gene that provides high tensile strength.</title>
        <authorList>
            <person name="Kono N."/>
            <person name="Nakamura H."/>
            <person name="Ohtoshi R."/>
            <person name="Tomita M."/>
            <person name="Numata K."/>
            <person name="Arakawa K."/>
        </authorList>
    </citation>
    <scope>NUCLEOTIDE SEQUENCE [LARGE SCALE GENOMIC DNA]</scope>
</reference>
<feature type="transmembrane region" description="Helical" evidence="2">
    <location>
        <begin position="42"/>
        <end position="61"/>
    </location>
</feature>
<sequence length="116" mass="13244">MARSTVSENSGGPLPSQLSKFLPIDPPLTDILFRPEKSATHWWLFWGYECPWAAVTIFSLMRRVDRYAFNMNQTALHSLYLGEHVEILLSRAGAGGLTSEPVRREIERLSERPSQR</sequence>
<protein>
    <submittedName>
        <fullName evidence="3">Uncharacterized protein</fullName>
    </submittedName>
</protein>
<evidence type="ECO:0000313" key="4">
    <source>
        <dbReference type="Proteomes" id="UP000299102"/>
    </source>
</evidence>
<gene>
    <name evidence="3" type="ORF">EVAR_4644_1</name>
</gene>